<dbReference type="VEuPathDB" id="VectorBase:BGLAX_049045"/>
<gene>
    <name evidence="2" type="primary">106052109</name>
</gene>
<reference evidence="2" key="1">
    <citation type="submission" date="2020-05" db="UniProtKB">
        <authorList>
            <consortium name="EnsemblMetazoa"/>
        </authorList>
    </citation>
    <scope>IDENTIFICATION</scope>
    <source>
        <strain evidence="2">BB02</strain>
    </source>
</reference>
<proteinExistence type="predicted"/>
<dbReference type="EnsemblMetazoa" id="BGLB036464-RA">
    <property type="protein sequence ID" value="BGLB036464-PA"/>
    <property type="gene ID" value="BGLB036464"/>
</dbReference>
<dbReference type="AlphaFoldDB" id="A0A2C9LYJ4"/>
<evidence type="ECO:0000256" key="1">
    <source>
        <dbReference type="SAM" id="MobiDB-lite"/>
    </source>
</evidence>
<dbReference type="VEuPathDB" id="VectorBase:BGLB036464"/>
<sequence>MYKVEAISVTNWTLVFRAQSGINVSFYDLWETNGHHDDLSMSSDFPIGCYRLDNLGNCKRHFRSYVLDNWTNIDQIKISVYANGSETAYMIFNGSASNRQSWFSRTFLVSSYWTSLANDTQVFWFSFQGTIAHLNLQCHSQSGFTTPTQRQRAIVNYQAYNSDLIPAESQACVPNTGEEHHTDNSISRHTKRTQRDSSKAQQENNDTNIAHP</sequence>
<dbReference type="KEGG" id="bgt:106052109"/>
<evidence type="ECO:0000313" key="2">
    <source>
        <dbReference type="EnsemblMetazoa" id="BGLB036464-PA"/>
    </source>
</evidence>
<feature type="compositionally biased region" description="Polar residues" evidence="1">
    <location>
        <begin position="199"/>
        <end position="212"/>
    </location>
</feature>
<name>A0A2C9LYJ4_BIOGL</name>
<organism evidence="2 3">
    <name type="scientific">Biomphalaria glabrata</name>
    <name type="common">Bloodfluke planorb</name>
    <name type="synonym">Freshwater snail</name>
    <dbReference type="NCBI Taxonomy" id="6526"/>
    <lineage>
        <taxon>Eukaryota</taxon>
        <taxon>Metazoa</taxon>
        <taxon>Spiralia</taxon>
        <taxon>Lophotrochozoa</taxon>
        <taxon>Mollusca</taxon>
        <taxon>Gastropoda</taxon>
        <taxon>Heterobranchia</taxon>
        <taxon>Euthyneura</taxon>
        <taxon>Panpulmonata</taxon>
        <taxon>Hygrophila</taxon>
        <taxon>Lymnaeoidea</taxon>
        <taxon>Planorbidae</taxon>
        <taxon>Biomphalaria</taxon>
    </lineage>
</organism>
<dbReference type="OrthoDB" id="6149273at2759"/>
<feature type="region of interest" description="Disordered" evidence="1">
    <location>
        <begin position="174"/>
        <end position="212"/>
    </location>
</feature>
<protein>
    <submittedName>
        <fullName evidence="2">Uncharacterized protein</fullName>
    </submittedName>
</protein>
<evidence type="ECO:0000313" key="3">
    <source>
        <dbReference type="Proteomes" id="UP000076420"/>
    </source>
</evidence>
<accession>A0A2C9LYJ4</accession>
<dbReference type="Proteomes" id="UP000076420">
    <property type="component" value="Unassembled WGS sequence"/>
</dbReference>